<reference evidence="1 2" key="1">
    <citation type="submission" date="2015-09" db="EMBL/GenBank/DDBJ databases">
        <title>Sorangium comparison.</title>
        <authorList>
            <person name="Zaburannyi N."/>
            <person name="Bunk B."/>
            <person name="Overmann J."/>
            <person name="Mueller R."/>
        </authorList>
    </citation>
    <scope>NUCLEOTIDE SEQUENCE [LARGE SCALE GENOMIC DNA]</scope>
    <source>
        <strain evidence="1 2">So ceGT47</strain>
    </source>
</reference>
<dbReference type="AlphaFoldDB" id="A0A4P2Q139"/>
<evidence type="ECO:0000313" key="1">
    <source>
        <dbReference type="EMBL" id="AUX22563.1"/>
    </source>
</evidence>
<protein>
    <submittedName>
        <fullName evidence="1">Uncharacterized protein</fullName>
    </submittedName>
</protein>
<dbReference type="EMBL" id="CP012670">
    <property type="protein sequence ID" value="AUX22563.1"/>
    <property type="molecule type" value="Genomic_DNA"/>
</dbReference>
<gene>
    <name evidence="1" type="ORF">SOCEGT47_030660</name>
</gene>
<sequence length="319" mass="34489">MLPTAPNDAVNVAFRTTRAHRRGRRCDPLQDGLCARRGGEEREHRALLGGGELPWPRRVEQRQGGPGGCLGDMNEVGARHEQELLGLGVGEAHGVADAARDTHVPCVPPRQRRCPARAALPARERPDELPGIGDRCASPTRRHAVDAYAAARVRSPYDLPGGGAHPQAHADDRSLELVQQDDLVERELRLRLGRAGRRRRRRCAVRSAGSRASGRDGRAGMDLAKCDEVAVFQRSSHPLGDPSAEHSVVLLVQARPAAEGELAVDILKDVEVLIPASIDGGQGEQERDALEAYPGGIVRRVARAHEVDSLAEVRRPATS</sequence>
<proteinExistence type="predicted"/>
<name>A0A4P2Q139_SORCE</name>
<dbReference type="Proteomes" id="UP000295781">
    <property type="component" value="Chromosome"/>
</dbReference>
<evidence type="ECO:0000313" key="2">
    <source>
        <dbReference type="Proteomes" id="UP000295781"/>
    </source>
</evidence>
<organism evidence="1 2">
    <name type="scientific">Sorangium cellulosum</name>
    <name type="common">Polyangium cellulosum</name>
    <dbReference type="NCBI Taxonomy" id="56"/>
    <lineage>
        <taxon>Bacteria</taxon>
        <taxon>Pseudomonadati</taxon>
        <taxon>Myxococcota</taxon>
        <taxon>Polyangia</taxon>
        <taxon>Polyangiales</taxon>
        <taxon>Polyangiaceae</taxon>
        <taxon>Sorangium</taxon>
    </lineage>
</organism>
<accession>A0A4P2Q139</accession>